<dbReference type="InterPro" id="IPR054480">
    <property type="entry name" value="AHAS_small-like_ACT"/>
</dbReference>
<sequence length="55" mass="6603">MPLKDGTQSRIWLLVADDQRLVQMISQVEKLEDVLQVKRHNEDMRVFEQLEAFFQ</sequence>
<dbReference type="Gene3D" id="3.30.70.260">
    <property type="match status" value="1"/>
</dbReference>
<gene>
    <name evidence="2" type="primary">ilvN_2</name>
    <name evidence="2" type="ORF">NCTC12965_02361</name>
</gene>
<dbReference type="EC" id="2.2.1.6" evidence="2"/>
<dbReference type="Pfam" id="PF22629">
    <property type="entry name" value="ACT_AHAS_ss"/>
    <property type="match status" value="1"/>
</dbReference>
<keyword evidence="2" id="KW-0808">Transferase</keyword>
<feature type="domain" description="Acetolactate synthase small subunit-like ACT" evidence="1">
    <location>
        <begin position="2"/>
        <end position="36"/>
    </location>
</feature>
<protein>
    <submittedName>
        <fullName evidence="2">Acetolactate synthase isozyme 1 small subunit</fullName>
        <ecNumber evidence="2">2.2.1.6</ecNumber>
    </submittedName>
</protein>
<dbReference type="GO" id="GO:0003984">
    <property type="term" value="F:acetolactate synthase activity"/>
    <property type="evidence" value="ECO:0007669"/>
    <property type="project" value="UniProtKB-EC"/>
</dbReference>
<dbReference type="AlphaFoldDB" id="A0A4U9U354"/>
<proteinExistence type="predicted"/>
<organism evidence="2">
    <name type="scientific">Serratia fonticola</name>
    <dbReference type="NCBI Taxonomy" id="47917"/>
    <lineage>
        <taxon>Bacteria</taxon>
        <taxon>Pseudomonadati</taxon>
        <taxon>Pseudomonadota</taxon>
        <taxon>Gammaproteobacteria</taxon>
        <taxon>Enterobacterales</taxon>
        <taxon>Yersiniaceae</taxon>
        <taxon>Serratia</taxon>
    </lineage>
</organism>
<dbReference type="EMBL" id="CABEEZ010000044">
    <property type="protein sequence ID" value="VTR26407.1"/>
    <property type="molecule type" value="Genomic_DNA"/>
</dbReference>
<reference evidence="2" key="1">
    <citation type="submission" date="2019-05" db="EMBL/GenBank/DDBJ databases">
        <authorList>
            <consortium name="Pathogen Informatics"/>
        </authorList>
    </citation>
    <scope>NUCLEOTIDE SEQUENCE [LARGE SCALE GENOMIC DNA]</scope>
    <source>
        <strain evidence="2">NCTC12965</strain>
    </source>
</reference>
<evidence type="ECO:0000313" key="2">
    <source>
        <dbReference type="EMBL" id="VTR26407.1"/>
    </source>
</evidence>
<evidence type="ECO:0000259" key="1">
    <source>
        <dbReference type="Pfam" id="PF22629"/>
    </source>
</evidence>
<name>A0A4U9U354_SERFO</name>
<accession>A0A4U9U354</accession>